<evidence type="ECO:0000313" key="1">
    <source>
        <dbReference type="EMBL" id="AZG14905.1"/>
    </source>
</evidence>
<sequence>MNTSQATARQAAHENLMPELVQALANLKRAHERLLASDAARSDEIRAADAALAKVGTQS</sequence>
<proteinExistence type="predicted"/>
<accession>A0A3G8H3S1</accession>
<evidence type="ECO:0000313" key="2">
    <source>
        <dbReference type="Proteomes" id="UP000270411"/>
    </source>
</evidence>
<dbReference type="EMBL" id="CP033969">
    <property type="protein sequence ID" value="AZG14905.1"/>
    <property type="molecule type" value="Genomic_DNA"/>
</dbReference>
<gene>
    <name evidence="1" type="ORF">EHF44_16590</name>
</gene>
<dbReference type="Proteomes" id="UP000270411">
    <property type="component" value="Chromosome 1"/>
</dbReference>
<dbReference type="RefSeq" id="WP_124684657.1">
    <property type="nucleotide sequence ID" value="NZ_CP033969.1"/>
</dbReference>
<dbReference type="KEGG" id="cpau:EHF44_16590"/>
<protein>
    <submittedName>
        <fullName evidence="1">Uncharacterized protein</fullName>
    </submittedName>
</protein>
<dbReference type="AlphaFoldDB" id="A0A3G8H3S1"/>
<organism evidence="1 2">
    <name type="scientific">Cupriavidus pauculus</name>
    <dbReference type="NCBI Taxonomy" id="82633"/>
    <lineage>
        <taxon>Bacteria</taxon>
        <taxon>Pseudomonadati</taxon>
        <taxon>Pseudomonadota</taxon>
        <taxon>Betaproteobacteria</taxon>
        <taxon>Burkholderiales</taxon>
        <taxon>Burkholderiaceae</taxon>
        <taxon>Cupriavidus</taxon>
    </lineage>
</organism>
<name>A0A3G8H3S1_9BURK</name>
<reference evidence="2" key="1">
    <citation type="submission" date="2018-11" db="EMBL/GenBank/DDBJ databases">
        <title>FDA dAtabase for Regulatory Grade micrObial Sequences (FDA-ARGOS): Supporting development and validation of Infectious Disease Dx tests.</title>
        <authorList>
            <person name="Goldberg B."/>
            <person name="Campos J."/>
            <person name="Tallon L."/>
            <person name="Sadzewicz L."/>
            <person name="Zhao X."/>
            <person name="Vavikolanu K."/>
            <person name="Mehta A."/>
            <person name="Aluvathingal J."/>
            <person name="Nadendla S."/>
            <person name="Geyer C."/>
            <person name="Nandy P."/>
            <person name="Yan Y."/>
            <person name="Sichtig H."/>
        </authorList>
    </citation>
    <scope>NUCLEOTIDE SEQUENCE [LARGE SCALE GENOMIC DNA]</scope>
    <source>
        <strain evidence="2">FDAARGOS_614</strain>
    </source>
</reference>